<dbReference type="AlphaFoldDB" id="A0A7J5BAP4"/>
<evidence type="ECO:0000256" key="3">
    <source>
        <dbReference type="ARBA" id="ARBA00023163"/>
    </source>
</evidence>
<dbReference type="PROSITE" id="PS50977">
    <property type="entry name" value="HTH_TETR_2"/>
    <property type="match status" value="1"/>
</dbReference>
<accession>A0A7J5BAP4</accession>
<comment type="caution">
    <text evidence="6">The sequence shown here is derived from an EMBL/GenBank/DDBJ whole genome shotgun (WGS) entry which is preliminary data.</text>
</comment>
<dbReference type="RefSeq" id="WP_158052893.1">
    <property type="nucleotide sequence ID" value="NZ_WBKB01000007.1"/>
</dbReference>
<dbReference type="EMBL" id="WBKB01000007">
    <property type="protein sequence ID" value="KAB1641943.1"/>
    <property type="molecule type" value="Genomic_DNA"/>
</dbReference>
<dbReference type="PANTHER" id="PTHR30055">
    <property type="entry name" value="HTH-TYPE TRANSCRIPTIONAL REGULATOR RUTR"/>
    <property type="match status" value="1"/>
</dbReference>
<dbReference type="Pfam" id="PF00440">
    <property type="entry name" value="TetR_N"/>
    <property type="match status" value="1"/>
</dbReference>
<name>A0A7J5BAP4_9MICO</name>
<keyword evidence="2 4" id="KW-0238">DNA-binding</keyword>
<dbReference type="GO" id="GO:0000976">
    <property type="term" value="F:transcription cis-regulatory region binding"/>
    <property type="evidence" value="ECO:0007669"/>
    <property type="project" value="TreeGrafter"/>
</dbReference>
<gene>
    <name evidence="6" type="ORF">F8O05_11535</name>
</gene>
<sequence>MSAAKGKSGAGRPAASSHAALEEAACELAFEQGWDKVSASDIAQRAGVSRSSFFNYFASKADVLWRNVDVALESATSLREFVSRLEEIGPPTALTYIDTMGARDAAEESSVSRAARLAALLRRGPSLAPLATGAENDTETGTSAEIGSDAKAAVAADAQNLSASIQRIRASALASGTLTAILEWAAAGIGRPPLTAYLEAALGRDW</sequence>
<feature type="DNA-binding region" description="H-T-H motif" evidence="4">
    <location>
        <begin position="38"/>
        <end position="57"/>
    </location>
</feature>
<protein>
    <submittedName>
        <fullName evidence="6">TetR family transcriptional regulator</fullName>
    </submittedName>
</protein>
<evidence type="ECO:0000256" key="4">
    <source>
        <dbReference type="PROSITE-ProRule" id="PRU00335"/>
    </source>
</evidence>
<keyword evidence="3" id="KW-0804">Transcription</keyword>
<evidence type="ECO:0000256" key="1">
    <source>
        <dbReference type="ARBA" id="ARBA00023015"/>
    </source>
</evidence>
<dbReference type="InterPro" id="IPR050109">
    <property type="entry name" value="HTH-type_TetR-like_transc_reg"/>
</dbReference>
<dbReference type="PANTHER" id="PTHR30055:SF234">
    <property type="entry name" value="HTH-TYPE TRANSCRIPTIONAL REGULATOR BETI"/>
    <property type="match status" value="1"/>
</dbReference>
<evidence type="ECO:0000313" key="7">
    <source>
        <dbReference type="Proteomes" id="UP000433493"/>
    </source>
</evidence>
<dbReference type="InterPro" id="IPR001647">
    <property type="entry name" value="HTH_TetR"/>
</dbReference>
<dbReference type="Proteomes" id="UP000433493">
    <property type="component" value="Unassembled WGS sequence"/>
</dbReference>
<dbReference type="OrthoDB" id="956698at2"/>
<proteinExistence type="predicted"/>
<dbReference type="SUPFAM" id="SSF46689">
    <property type="entry name" value="Homeodomain-like"/>
    <property type="match status" value="1"/>
</dbReference>
<feature type="domain" description="HTH tetR-type" evidence="5">
    <location>
        <begin position="15"/>
        <end position="75"/>
    </location>
</feature>
<dbReference type="Gene3D" id="1.10.357.10">
    <property type="entry name" value="Tetracycline Repressor, domain 2"/>
    <property type="match status" value="1"/>
</dbReference>
<keyword evidence="1" id="KW-0805">Transcription regulation</keyword>
<organism evidence="6 7">
    <name type="scientific">Gulosibacter chungangensis</name>
    <dbReference type="NCBI Taxonomy" id="979746"/>
    <lineage>
        <taxon>Bacteria</taxon>
        <taxon>Bacillati</taxon>
        <taxon>Actinomycetota</taxon>
        <taxon>Actinomycetes</taxon>
        <taxon>Micrococcales</taxon>
        <taxon>Microbacteriaceae</taxon>
        <taxon>Gulosibacter</taxon>
    </lineage>
</organism>
<reference evidence="6 7" key="1">
    <citation type="submission" date="2019-09" db="EMBL/GenBank/DDBJ databases">
        <title>Phylogeny of genus Pseudoclavibacter and closely related genus.</title>
        <authorList>
            <person name="Li Y."/>
        </authorList>
    </citation>
    <scope>NUCLEOTIDE SEQUENCE [LARGE SCALE GENOMIC DNA]</scope>
    <source>
        <strain evidence="6 7">KCTC 13959</strain>
    </source>
</reference>
<evidence type="ECO:0000259" key="5">
    <source>
        <dbReference type="PROSITE" id="PS50977"/>
    </source>
</evidence>
<dbReference type="InterPro" id="IPR009057">
    <property type="entry name" value="Homeodomain-like_sf"/>
</dbReference>
<dbReference type="PRINTS" id="PR00455">
    <property type="entry name" value="HTHTETR"/>
</dbReference>
<evidence type="ECO:0000256" key="2">
    <source>
        <dbReference type="ARBA" id="ARBA00023125"/>
    </source>
</evidence>
<keyword evidence="7" id="KW-1185">Reference proteome</keyword>
<dbReference type="GO" id="GO:0003700">
    <property type="term" value="F:DNA-binding transcription factor activity"/>
    <property type="evidence" value="ECO:0007669"/>
    <property type="project" value="TreeGrafter"/>
</dbReference>
<evidence type="ECO:0000313" key="6">
    <source>
        <dbReference type="EMBL" id="KAB1641943.1"/>
    </source>
</evidence>